<dbReference type="SMART" id="SM00028">
    <property type="entry name" value="TPR"/>
    <property type="match status" value="3"/>
</dbReference>
<feature type="repeat" description="TPR" evidence="3">
    <location>
        <begin position="61"/>
        <end position="94"/>
    </location>
</feature>
<evidence type="ECO:0000256" key="4">
    <source>
        <dbReference type="SAM" id="SignalP"/>
    </source>
</evidence>
<dbReference type="PANTHER" id="PTHR45586">
    <property type="entry name" value="TPR REPEAT-CONTAINING PROTEIN PA4667"/>
    <property type="match status" value="1"/>
</dbReference>
<feature type="chain" id="PRO_5022202475" evidence="4">
    <location>
        <begin position="31"/>
        <end position="363"/>
    </location>
</feature>
<accession>A0A538U831</accession>
<feature type="signal peptide" evidence="4">
    <location>
        <begin position="1"/>
        <end position="30"/>
    </location>
</feature>
<sequence length="363" mass="39645">MEIATMTRSFLATTLAVMLAALLGSVPAEADDSPQTLMEHGRLRIAAAVAEIRIKANPSDAEALRVLATIRATQKQFDEATHLAERAVAAAPNDPSAHYALAQVAGMNAQTASMLKKPGLASRFKKETEKALALDPDDEDALEGMVTFHREAPGIMGGDKKKCAAFVDHLARLDPTRGWLQKADIAFDQKDSVLAESCLRKAVAAKGEASAKISLANWLIQPWRKPDEAERLAREAIEAEPWRTGGWALVAARQAYQKRWSEMDATLAEAEKAIPGNLGPHYQVARIMITQKIDPVRAEALLRRYLTVEPEIGQPTYAGAHWRLGQALELEGKKPEAIAEMQTAVRLDPKLDGPKKDLKRLKG</sequence>
<keyword evidence="4" id="KW-0732">Signal</keyword>
<reference evidence="5 6" key="1">
    <citation type="journal article" date="2019" name="Nat. Microbiol.">
        <title>Mediterranean grassland soil C-N compound turnover is dependent on rainfall and depth, and is mediated by genomically divergent microorganisms.</title>
        <authorList>
            <person name="Diamond S."/>
            <person name="Andeer P.F."/>
            <person name="Li Z."/>
            <person name="Crits-Christoph A."/>
            <person name="Burstein D."/>
            <person name="Anantharaman K."/>
            <person name="Lane K.R."/>
            <person name="Thomas B.C."/>
            <person name="Pan C."/>
            <person name="Northen T.R."/>
            <person name="Banfield J.F."/>
        </authorList>
    </citation>
    <scope>NUCLEOTIDE SEQUENCE [LARGE SCALE GENOMIC DNA]</scope>
    <source>
        <strain evidence="5">WS_10</strain>
    </source>
</reference>
<keyword evidence="1" id="KW-0677">Repeat</keyword>
<organism evidence="5 6">
    <name type="scientific">Eiseniibacteriota bacterium</name>
    <dbReference type="NCBI Taxonomy" id="2212470"/>
    <lineage>
        <taxon>Bacteria</taxon>
        <taxon>Candidatus Eiseniibacteriota</taxon>
    </lineage>
</organism>
<evidence type="ECO:0000313" key="5">
    <source>
        <dbReference type="EMBL" id="TMQ72045.1"/>
    </source>
</evidence>
<evidence type="ECO:0000256" key="3">
    <source>
        <dbReference type="PROSITE-ProRule" id="PRU00339"/>
    </source>
</evidence>
<dbReference type="PROSITE" id="PS50005">
    <property type="entry name" value="TPR"/>
    <property type="match status" value="2"/>
</dbReference>
<dbReference type="PANTHER" id="PTHR45586:SF1">
    <property type="entry name" value="LIPOPOLYSACCHARIDE ASSEMBLY PROTEIN B"/>
    <property type="match status" value="1"/>
</dbReference>
<keyword evidence="2 3" id="KW-0802">TPR repeat</keyword>
<dbReference type="Gene3D" id="1.25.40.10">
    <property type="entry name" value="Tetratricopeptide repeat domain"/>
    <property type="match status" value="1"/>
</dbReference>
<evidence type="ECO:0000313" key="6">
    <source>
        <dbReference type="Proteomes" id="UP000319836"/>
    </source>
</evidence>
<protein>
    <submittedName>
        <fullName evidence="5">Tetratricopeptide repeat protein</fullName>
    </submittedName>
</protein>
<evidence type="ECO:0000256" key="2">
    <source>
        <dbReference type="ARBA" id="ARBA00022803"/>
    </source>
</evidence>
<evidence type="ECO:0000256" key="1">
    <source>
        <dbReference type="ARBA" id="ARBA00022737"/>
    </source>
</evidence>
<proteinExistence type="predicted"/>
<dbReference type="InterPro" id="IPR051012">
    <property type="entry name" value="CellSynth/LPSAsmb/PSIAsmb"/>
</dbReference>
<dbReference type="Proteomes" id="UP000319836">
    <property type="component" value="Unassembled WGS sequence"/>
</dbReference>
<name>A0A538U831_UNCEI</name>
<gene>
    <name evidence="5" type="ORF">E6K80_03860</name>
</gene>
<dbReference type="Pfam" id="PF13432">
    <property type="entry name" value="TPR_16"/>
    <property type="match status" value="2"/>
</dbReference>
<dbReference type="SUPFAM" id="SSF48452">
    <property type="entry name" value="TPR-like"/>
    <property type="match status" value="2"/>
</dbReference>
<dbReference type="InterPro" id="IPR011990">
    <property type="entry name" value="TPR-like_helical_dom_sf"/>
</dbReference>
<feature type="repeat" description="TPR" evidence="3">
    <location>
        <begin position="318"/>
        <end position="351"/>
    </location>
</feature>
<dbReference type="AlphaFoldDB" id="A0A538U831"/>
<dbReference type="EMBL" id="VBPA01000081">
    <property type="protein sequence ID" value="TMQ72045.1"/>
    <property type="molecule type" value="Genomic_DNA"/>
</dbReference>
<comment type="caution">
    <text evidence="5">The sequence shown here is derived from an EMBL/GenBank/DDBJ whole genome shotgun (WGS) entry which is preliminary data.</text>
</comment>
<dbReference type="InterPro" id="IPR019734">
    <property type="entry name" value="TPR_rpt"/>
</dbReference>